<reference evidence="3 4" key="1">
    <citation type="journal article" date="2018" name="Front. Microbiol.">
        <title>Prospects for Fungal Bioremediation of Acidic Radioactive Waste Sites: Characterization and Genome Sequence of Rhodotorula taiwanensis MD1149.</title>
        <authorList>
            <person name="Tkavc R."/>
            <person name="Matrosova V.Y."/>
            <person name="Grichenko O.E."/>
            <person name="Gostincar C."/>
            <person name="Volpe R.P."/>
            <person name="Klimenkova P."/>
            <person name="Gaidamakova E.K."/>
            <person name="Zhou C.E."/>
            <person name="Stewart B.J."/>
            <person name="Lyman M.G."/>
            <person name="Malfatti S.A."/>
            <person name="Rubinfeld B."/>
            <person name="Courtot M."/>
            <person name="Singh J."/>
            <person name="Dalgard C.L."/>
            <person name="Hamilton T."/>
            <person name="Frey K.G."/>
            <person name="Gunde-Cimerman N."/>
            <person name="Dugan L."/>
            <person name="Daly M.J."/>
        </authorList>
    </citation>
    <scope>NUCLEOTIDE SEQUENCE [LARGE SCALE GENOMIC DNA]</scope>
    <source>
        <strain evidence="3 4">MD1149</strain>
    </source>
</reference>
<name>A0A2S5B2B6_9BASI</name>
<evidence type="ECO:0000313" key="4">
    <source>
        <dbReference type="Proteomes" id="UP000237144"/>
    </source>
</evidence>
<dbReference type="AlphaFoldDB" id="A0A2S5B2B6"/>
<protein>
    <submittedName>
        <fullName evidence="3">Uncharacterized protein</fullName>
    </submittedName>
</protein>
<feature type="region of interest" description="Disordered" evidence="1">
    <location>
        <begin position="1"/>
        <end position="21"/>
    </location>
</feature>
<keyword evidence="2" id="KW-0812">Transmembrane</keyword>
<keyword evidence="4" id="KW-1185">Reference proteome</keyword>
<keyword evidence="2" id="KW-1133">Transmembrane helix</keyword>
<accession>A0A2S5B2B6</accession>
<proteinExistence type="predicted"/>
<comment type="caution">
    <text evidence="3">The sequence shown here is derived from an EMBL/GenBank/DDBJ whole genome shotgun (WGS) entry which is preliminary data.</text>
</comment>
<dbReference type="EMBL" id="PJQD01000096">
    <property type="protein sequence ID" value="POY70910.1"/>
    <property type="molecule type" value="Genomic_DNA"/>
</dbReference>
<feature type="compositionally biased region" description="Polar residues" evidence="1">
    <location>
        <begin position="1"/>
        <end position="19"/>
    </location>
</feature>
<evidence type="ECO:0000256" key="2">
    <source>
        <dbReference type="SAM" id="Phobius"/>
    </source>
</evidence>
<sequence>MLSRQSALAQRVARSSQSHRLGRVTYATMPGGTGGIGGKAADQNQRNLLMLGGGALAALGVYYYTKSSPDARKEYEHIKEGVKQHPGSTK</sequence>
<evidence type="ECO:0000256" key="1">
    <source>
        <dbReference type="SAM" id="MobiDB-lite"/>
    </source>
</evidence>
<organism evidence="3 4">
    <name type="scientific">Rhodotorula taiwanensis</name>
    <dbReference type="NCBI Taxonomy" id="741276"/>
    <lineage>
        <taxon>Eukaryota</taxon>
        <taxon>Fungi</taxon>
        <taxon>Dikarya</taxon>
        <taxon>Basidiomycota</taxon>
        <taxon>Pucciniomycotina</taxon>
        <taxon>Microbotryomycetes</taxon>
        <taxon>Sporidiobolales</taxon>
        <taxon>Sporidiobolaceae</taxon>
        <taxon>Rhodotorula</taxon>
    </lineage>
</organism>
<gene>
    <name evidence="3" type="ORF">BMF94_6088</name>
</gene>
<feature type="transmembrane region" description="Helical" evidence="2">
    <location>
        <begin position="48"/>
        <end position="65"/>
    </location>
</feature>
<dbReference type="Proteomes" id="UP000237144">
    <property type="component" value="Unassembled WGS sequence"/>
</dbReference>
<evidence type="ECO:0000313" key="3">
    <source>
        <dbReference type="EMBL" id="POY70910.1"/>
    </source>
</evidence>
<keyword evidence="2" id="KW-0472">Membrane</keyword>